<keyword evidence="3" id="KW-1185">Reference proteome</keyword>
<evidence type="ECO:0000313" key="3">
    <source>
        <dbReference type="Proteomes" id="UP000190042"/>
    </source>
</evidence>
<reference evidence="3" key="1">
    <citation type="submission" date="2017-02" db="EMBL/GenBank/DDBJ databases">
        <authorList>
            <person name="Varghese N."/>
            <person name="Submissions S."/>
        </authorList>
    </citation>
    <scope>NUCLEOTIDE SEQUENCE [LARGE SCALE GENOMIC DNA]</scope>
    <source>
        <strain evidence="3">DSM 23966</strain>
    </source>
</reference>
<proteinExistence type="predicted"/>
<dbReference type="EMBL" id="FUYJ01000003">
    <property type="protein sequence ID" value="SKA97930.1"/>
    <property type="molecule type" value="Genomic_DNA"/>
</dbReference>
<dbReference type="InterPro" id="IPR036928">
    <property type="entry name" value="AS_sf"/>
</dbReference>
<name>A0A1T4Y8B0_9BACL</name>
<protein>
    <submittedName>
        <fullName evidence="2">Aspartyl-tRNA(Asn)/glutamyl-tRNA(Gln) amidotransferase subunit A</fullName>
    </submittedName>
</protein>
<dbReference type="InterPro" id="IPR000120">
    <property type="entry name" value="Amidase"/>
</dbReference>
<dbReference type="PROSITE" id="PS00571">
    <property type="entry name" value="AMIDASES"/>
    <property type="match status" value="1"/>
</dbReference>
<sequence length="463" mass="50538">MTLTSFFQQIKAGEVSSVELVEASLDKIAERDPACNAFITVAAKEARQAAVKLDKEAEKKNFKGQLHGIPIAIKDMINTHGIRTTMGSKVYENHYPEMNAEVVNRLEEAGAVIIGKTNTHEFAYGPTGDRSFFGTCHNPYNPQKITGGSSSGSGAAVGAGMVAGAIGTDTGGSVRIPASACGVVGMKPTFGLVSKVGAFPLAYTLDHIGPMTNTIRDNALLLNVMAGYDFKDPHSVQRDVQDYSERISKDVSGLKIGIPDWYFERIEEEVSDAVESCIKLYEQIGIQVKRVNMPVMRDIATAQIVTIQAEATAVHQETMQNHKDELDREVYDRLIASQSVRGYEYVQSQIKRSSLIKEYNLVFNEVDALLTPTLPILPTDIGQREVRIGTETESVRSALLRLTSPTNYTGNPSLSLPCGLSESGLPIGVQLIGKHWSEGLLYQLGYALEQAIGFTERVNKYNN</sequence>
<dbReference type="RefSeq" id="WP_078817494.1">
    <property type="nucleotide sequence ID" value="NZ_FUYJ01000003.1"/>
</dbReference>
<accession>A0A1T4Y8B0</accession>
<evidence type="ECO:0000313" key="2">
    <source>
        <dbReference type="EMBL" id="SKA97930.1"/>
    </source>
</evidence>
<organism evidence="2 3">
    <name type="scientific">Sporosarcina newyorkensis</name>
    <dbReference type="NCBI Taxonomy" id="759851"/>
    <lineage>
        <taxon>Bacteria</taxon>
        <taxon>Bacillati</taxon>
        <taxon>Bacillota</taxon>
        <taxon>Bacilli</taxon>
        <taxon>Bacillales</taxon>
        <taxon>Caryophanaceae</taxon>
        <taxon>Sporosarcina</taxon>
    </lineage>
</organism>
<gene>
    <name evidence="2" type="ORF">SAMN04244570_1969</name>
</gene>
<dbReference type="PANTHER" id="PTHR11895:SF176">
    <property type="entry name" value="AMIDASE AMID-RELATED"/>
    <property type="match status" value="1"/>
</dbReference>
<evidence type="ECO:0000259" key="1">
    <source>
        <dbReference type="Pfam" id="PF01425"/>
    </source>
</evidence>
<feature type="domain" description="Amidase" evidence="1">
    <location>
        <begin position="19"/>
        <end position="441"/>
    </location>
</feature>
<dbReference type="SUPFAM" id="SSF75304">
    <property type="entry name" value="Amidase signature (AS) enzymes"/>
    <property type="match status" value="1"/>
</dbReference>
<dbReference type="Pfam" id="PF01425">
    <property type="entry name" value="Amidase"/>
    <property type="match status" value="1"/>
</dbReference>
<dbReference type="Proteomes" id="UP000190042">
    <property type="component" value="Unassembled WGS sequence"/>
</dbReference>
<dbReference type="InterPro" id="IPR020556">
    <property type="entry name" value="Amidase_CS"/>
</dbReference>
<dbReference type="Gene3D" id="3.90.1300.10">
    <property type="entry name" value="Amidase signature (AS) domain"/>
    <property type="match status" value="1"/>
</dbReference>
<keyword evidence="2" id="KW-0808">Transferase</keyword>
<dbReference type="AlphaFoldDB" id="A0A1T4Y8B0"/>
<dbReference type="GO" id="GO:0016740">
    <property type="term" value="F:transferase activity"/>
    <property type="evidence" value="ECO:0007669"/>
    <property type="project" value="UniProtKB-KW"/>
</dbReference>
<dbReference type="InterPro" id="IPR023631">
    <property type="entry name" value="Amidase_dom"/>
</dbReference>
<dbReference type="PANTHER" id="PTHR11895">
    <property type="entry name" value="TRANSAMIDASE"/>
    <property type="match status" value="1"/>
</dbReference>